<dbReference type="EMBL" id="JALLAZ020001700">
    <property type="protein sequence ID" value="KAL3767617.1"/>
    <property type="molecule type" value="Genomic_DNA"/>
</dbReference>
<proteinExistence type="inferred from homology"/>
<evidence type="ECO:0000313" key="3">
    <source>
        <dbReference type="EMBL" id="KAL3767617.1"/>
    </source>
</evidence>
<evidence type="ECO:0000256" key="1">
    <source>
        <dbReference type="RuleBase" id="RU363098"/>
    </source>
</evidence>
<dbReference type="Proteomes" id="UP001530315">
    <property type="component" value="Unassembled WGS sequence"/>
</dbReference>
<evidence type="ECO:0000259" key="2">
    <source>
        <dbReference type="Pfam" id="PF05183"/>
    </source>
</evidence>
<keyword evidence="4" id="KW-1185">Reference proteome</keyword>
<keyword evidence="1" id="KW-0548">Nucleotidyltransferase</keyword>
<comment type="caution">
    <text evidence="3">The sequence shown here is derived from an EMBL/GenBank/DDBJ whole genome shotgun (WGS) entry which is preliminary data.</text>
</comment>
<name>A0ABD3MZA8_9STRA</name>
<dbReference type="GO" id="GO:0003968">
    <property type="term" value="F:RNA-directed RNA polymerase activity"/>
    <property type="evidence" value="ECO:0007669"/>
    <property type="project" value="UniProtKB-KW"/>
</dbReference>
<keyword evidence="1" id="KW-0808">Transferase</keyword>
<reference evidence="3 4" key="1">
    <citation type="submission" date="2024-10" db="EMBL/GenBank/DDBJ databases">
        <title>Updated reference genomes for cyclostephanoid diatoms.</title>
        <authorList>
            <person name="Roberts W.R."/>
            <person name="Alverson A.J."/>
        </authorList>
    </citation>
    <scope>NUCLEOTIDE SEQUENCE [LARGE SCALE GENOMIC DNA]</scope>
    <source>
        <strain evidence="3 4">AJA276-08</strain>
    </source>
</reference>
<dbReference type="Pfam" id="PF05183">
    <property type="entry name" value="RdRP"/>
    <property type="match status" value="1"/>
</dbReference>
<feature type="domain" description="RDRP core" evidence="2">
    <location>
        <begin position="73"/>
        <end position="217"/>
    </location>
</feature>
<comment type="similarity">
    <text evidence="1">Belongs to the RdRP family.</text>
</comment>
<dbReference type="EC" id="2.7.7.48" evidence="1"/>
<sequence>MNLTKNQANLPQRYQEPNGYCYEILCSKFDKEKQENIPKETLTLYYVLVERQNIPKIDLQKELDKVASWGSLPPLKVPSRLELLFSTAVQAKGNDGMGIFPHLSTNDFEWIPEQSNVGCGFIPRKYLDQFLGTTIRGTRTIALQVRIFSSQRGVFKGMLMEKPGIDKIQLPPSMQKVVGISSHNSLACLLINNIFPSNVHLQLAKLLDGMGKPPMSFIPNKLKWMITNLFLSLGVSKESMLDYT</sequence>
<keyword evidence="1" id="KW-0694">RNA-binding</keyword>
<organism evidence="3 4">
    <name type="scientific">Stephanodiscus triporus</name>
    <dbReference type="NCBI Taxonomy" id="2934178"/>
    <lineage>
        <taxon>Eukaryota</taxon>
        <taxon>Sar</taxon>
        <taxon>Stramenopiles</taxon>
        <taxon>Ochrophyta</taxon>
        <taxon>Bacillariophyta</taxon>
        <taxon>Coscinodiscophyceae</taxon>
        <taxon>Thalassiosirophycidae</taxon>
        <taxon>Stephanodiscales</taxon>
        <taxon>Stephanodiscaceae</taxon>
        <taxon>Stephanodiscus</taxon>
    </lineage>
</organism>
<gene>
    <name evidence="3" type="ORF">ACHAW5_004058</name>
</gene>
<comment type="catalytic activity">
    <reaction evidence="1">
        <text>RNA(n) + a ribonucleoside 5'-triphosphate = RNA(n+1) + diphosphate</text>
        <dbReference type="Rhea" id="RHEA:21248"/>
        <dbReference type="Rhea" id="RHEA-COMP:14527"/>
        <dbReference type="Rhea" id="RHEA-COMP:17342"/>
        <dbReference type="ChEBI" id="CHEBI:33019"/>
        <dbReference type="ChEBI" id="CHEBI:61557"/>
        <dbReference type="ChEBI" id="CHEBI:140395"/>
        <dbReference type="EC" id="2.7.7.48"/>
    </reaction>
</comment>
<protein>
    <recommendedName>
        <fullName evidence="1">RNA-dependent RNA polymerase</fullName>
        <ecNumber evidence="1">2.7.7.48</ecNumber>
    </recommendedName>
</protein>
<keyword evidence="1" id="KW-0696">RNA-directed RNA polymerase</keyword>
<dbReference type="AlphaFoldDB" id="A0ABD3MZA8"/>
<dbReference type="GO" id="GO:0003723">
    <property type="term" value="F:RNA binding"/>
    <property type="evidence" value="ECO:0007669"/>
    <property type="project" value="UniProtKB-KW"/>
</dbReference>
<accession>A0ABD3MZA8</accession>
<dbReference type="InterPro" id="IPR057596">
    <property type="entry name" value="RDRP_core"/>
</dbReference>
<evidence type="ECO:0000313" key="4">
    <source>
        <dbReference type="Proteomes" id="UP001530315"/>
    </source>
</evidence>